<accession>A0A096B486</accession>
<dbReference type="EMBL" id="JRNS01000147">
    <property type="protein sequence ID" value="KGF54188.1"/>
    <property type="molecule type" value="Genomic_DNA"/>
</dbReference>
<keyword evidence="1" id="KW-1133">Transmembrane helix</keyword>
<sequence>MKKMSNSFHILYHKKTVRLLIFLLLMFLAFLLVEILKGEDEIYTAAFLKTIGCLIFIYGCKMLYNFREYVNKRNEDK</sequence>
<proteinExistence type="predicted"/>
<comment type="caution">
    <text evidence="2">The sequence shown here is derived from an EMBL/GenBank/DDBJ whole genome shotgun (WGS) entry which is preliminary data.</text>
</comment>
<evidence type="ECO:0000313" key="2">
    <source>
        <dbReference type="EMBL" id="KGF54188.1"/>
    </source>
</evidence>
<feature type="transmembrane region" description="Helical" evidence="1">
    <location>
        <begin position="42"/>
        <end position="64"/>
    </location>
</feature>
<name>A0A096B486_9BACT</name>
<evidence type="ECO:0000313" key="3">
    <source>
        <dbReference type="Proteomes" id="UP000029578"/>
    </source>
</evidence>
<gene>
    <name evidence="2" type="ORF">HMPREF0661_02315</name>
</gene>
<protein>
    <submittedName>
        <fullName evidence="2">Uncharacterized protein</fullName>
    </submittedName>
</protein>
<reference evidence="2 3" key="1">
    <citation type="submission" date="2014-07" db="EMBL/GenBank/DDBJ databases">
        <authorList>
            <person name="McCorrison J."/>
            <person name="Sanka R."/>
            <person name="Torralba M."/>
            <person name="Gillis M."/>
            <person name="Haft D.H."/>
            <person name="Methe B."/>
            <person name="Sutton G."/>
            <person name="Nelson K.E."/>
        </authorList>
    </citation>
    <scope>NUCLEOTIDE SEQUENCE [LARGE SCALE GENOMIC DNA]</scope>
    <source>
        <strain evidence="2 3">DNF00666</strain>
    </source>
</reference>
<evidence type="ECO:0000256" key="1">
    <source>
        <dbReference type="SAM" id="Phobius"/>
    </source>
</evidence>
<feature type="transmembrane region" description="Helical" evidence="1">
    <location>
        <begin position="20"/>
        <end position="36"/>
    </location>
</feature>
<dbReference type="AlphaFoldDB" id="A0A096B486"/>
<organism evidence="2 3">
    <name type="scientific">Prevotella melaninogenica DNF00666</name>
    <dbReference type="NCBI Taxonomy" id="1401073"/>
    <lineage>
        <taxon>Bacteria</taxon>
        <taxon>Pseudomonadati</taxon>
        <taxon>Bacteroidota</taxon>
        <taxon>Bacteroidia</taxon>
        <taxon>Bacteroidales</taxon>
        <taxon>Prevotellaceae</taxon>
        <taxon>Prevotella</taxon>
    </lineage>
</organism>
<keyword evidence="1" id="KW-0812">Transmembrane</keyword>
<keyword evidence="1" id="KW-0472">Membrane</keyword>
<dbReference type="Proteomes" id="UP000029578">
    <property type="component" value="Unassembled WGS sequence"/>
</dbReference>